<accession>X0UZ10</accession>
<feature type="transmembrane region" description="Helical" evidence="1">
    <location>
        <begin position="73"/>
        <end position="99"/>
    </location>
</feature>
<keyword evidence="1" id="KW-1133">Transmembrane helix</keyword>
<reference evidence="2" key="1">
    <citation type="journal article" date="2014" name="Front. Microbiol.">
        <title>High frequency of phylogenetically diverse reductive dehalogenase-homologous genes in deep subseafloor sedimentary metagenomes.</title>
        <authorList>
            <person name="Kawai M."/>
            <person name="Futagami T."/>
            <person name="Toyoda A."/>
            <person name="Takaki Y."/>
            <person name="Nishi S."/>
            <person name="Hori S."/>
            <person name="Arai W."/>
            <person name="Tsubouchi T."/>
            <person name="Morono Y."/>
            <person name="Uchiyama I."/>
            <person name="Ito T."/>
            <person name="Fujiyama A."/>
            <person name="Inagaki F."/>
            <person name="Takami H."/>
        </authorList>
    </citation>
    <scope>NUCLEOTIDE SEQUENCE</scope>
    <source>
        <strain evidence="2">Expedition CK06-06</strain>
    </source>
</reference>
<evidence type="ECO:0000313" key="2">
    <source>
        <dbReference type="EMBL" id="GAG11069.1"/>
    </source>
</evidence>
<sequence>MNAGSNWVGMLVAAAVGLVLFRTIRHNLGASFGVWALLSTGLRYPIILERAFSLSTNRFVAFYRDNIEQMNKFISASFGMLIGLALLTVAAAILLSFFVSDIFTAITSESAREAQITCILVG</sequence>
<evidence type="ECO:0000256" key="1">
    <source>
        <dbReference type="SAM" id="Phobius"/>
    </source>
</evidence>
<feature type="non-terminal residue" evidence="2">
    <location>
        <position position="122"/>
    </location>
</feature>
<comment type="caution">
    <text evidence="2">The sequence shown here is derived from an EMBL/GenBank/DDBJ whole genome shotgun (WGS) entry which is preliminary data.</text>
</comment>
<protein>
    <submittedName>
        <fullName evidence="2">Uncharacterized protein</fullName>
    </submittedName>
</protein>
<proteinExistence type="predicted"/>
<keyword evidence="1" id="KW-0472">Membrane</keyword>
<feature type="transmembrane region" description="Helical" evidence="1">
    <location>
        <begin position="30"/>
        <end position="52"/>
    </location>
</feature>
<dbReference type="EMBL" id="BARS01028660">
    <property type="protein sequence ID" value="GAG11069.1"/>
    <property type="molecule type" value="Genomic_DNA"/>
</dbReference>
<dbReference type="AlphaFoldDB" id="X0UZ10"/>
<organism evidence="2">
    <name type="scientific">marine sediment metagenome</name>
    <dbReference type="NCBI Taxonomy" id="412755"/>
    <lineage>
        <taxon>unclassified sequences</taxon>
        <taxon>metagenomes</taxon>
        <taxon>ecological metagenomes</taxon>
    </lineage>
</organism>
<name>X0UZ10_9ZZZZ</name>
<keyword evidence="1" id="KW-0812">Transmembrane</keyword>
<feature type="transmembrane region" description="Helical" evidence="1">
    <location>
        <begin position="7"/>
        <end position="24"/>
    </location>
</feature>
<gene>
    <name evidence="2" type="ORF">S01H1_44896</name>
</gene>